<organism evidence="5 6">
    <name type="scientific">Novibacillus thermophilus</name>
    <dbReference type="NCBI Taxonomy" id="1471761"/>
    <lineage>
        <taxon>Bacteria</taxon>
        <taxon>Bacillati</taxon>
        <taxon>Bacillota</taxon>
        <taxon>Bacilli</taxon>
        <taxon>Bacillales</taxon>
        <taxon>Thermoactinomycetaceae</taxon>
        <taxon>Novibacillus</taxon>
    </lineage>
</organism>
<dbReference type="Pfam" id="PF03807">
    <property type="entry name" value="F420_oxidored"/>
    <property type="match status" value="1"/>
</dbReference>
<evidence type="ECO:0000313" key="5">
    <source>
        <dbReference type="EMBL" id="AQS57411.1"/>
    </source>
</evidence>
<feature type="binding site" evidence="2">
    <location>
        <position position="46"/>
    </location>
    <ligand>
        <name>NADPH</name>
        <dbReference type="ChEBI" id="CHEBI:57783"/>
    </ligand>
</feature>
<dbReference type="STRING" id="1471761.B0W44_05490"/>
<evidence type="ECO:0000256" key="2">
    <source>
        <dbReference type="PIRSR" id="PIRSR000193-1"/>
    </source>
</evidence>
<dbReference type="PANTHER" id="PTHR11645">
    <property type="entry name" value="PYRROLINE-5-CARBOXYLATE REDUCTASE"/>
    <property type="match status" value="1"/>
</dbReference>
<evidence type="ECO:0000259" key="4">
    <source>
        <dbReference type="Pfam" id="PF14748"/>
    </source>
</evidence>
<evidence type="ECO:0000256" key="1">
    <source>
        <dbReference type="ARBA" id="ARBA00005525"/>
    </source>
</evidence>
<dbReference type="SUPFAM" id="SSF51735">
    <property type="entry name" value="NAD(P)-binding Rossmann-fold domains"/>
    <property type="match status" value="1"/>
</dbReference>
<proteinExistence type="inferred from homology"/>
<keyword evidence="6" id="KW-1185">Reference proteome</keyword>
<dbReference type="SUPFAM" id="SSF48179">
    <property type="entry name" value="6-phosphogluconate dehydrogenase C-terminal domain-like"/>
    <property type="match status" value="1"/>
</dbReference>
<dbReference type="InterPro" id="IPR008927">
    <property type="entry name" value="6-PGluconate_DH-like_C_sf"/>
</dbReference>
<reference evidence="5 6" key="1">
    <citation type="journal article" date="2015" name="Int. J. Syst. Evol. Microbiol.">
        <title>Novibacillus thermophilus gen. nov., sp. nov., a Gram-staining-negative and moderately thermophilic member of the family Thermoactinomycetaceae.</title>
        <authorList>
            <person name="Yang G."/>
            <person name="Chen J."/>
            <person name="Zhou S."/>
        </authorList>
    </citation>
    <scope>NUCLEOTIDE SEQUENCE [LARGE SCALE GENOMIC DNA]</scope>
    <source>
        <strain evidence="5 6">SG-1</strain>
    </source>
</reference>
<keyword evidence="2" id="KW-0521">NADP</keyword>
<dbReference type="InterPro" id="IPR036291">
    <property type="entry name" value="NAD(P)-bd_dom_sf"/>
</dbReference>
<evidence type="ECO:0000259" key="3">
    <source>
        <dbReference type="Pfam" id="PF03807"/>
    </source>
</evidence>
<dbReference type="GO" id="GO:0004735">
    <property type="term" value="F:pyrroline-5-carboxylate reductase activity"/>
    <property type="evidence" value="ECO:0007669"/>
    <property type="project" value="InterPro"/>
</dbReference>
<protein>
    <submittedName>
        <fullName evidence="5">Late competence protein ComER</fullName>
    </submittedName>
</protein>
<comment type="similarity">
    <text evidence="1">Belongs to the pyrroline-5-carboxylate reductase family.</text>
</comment>
<dbReference type="GO" id="GO:0055129">
    <property type="term" value="P:L-proline biosynthetic process"/>
    <property type="evidence" value="ECO:0007669"/>
    <property type="project" value="TreeGrafter"/>
</dbReference>
<feature type="domain" description="Pyrroline-5-carboxylate reductase dimerisation" evidence="4">
    <location>
        <begin position="149"/>
        <end position="250"/>
    </location>
</feature>
<dbReference type="InterPro" id="IPR028939">
    <property type="entry name" value="P5C_Rdtase_cat_N"/>
</dbReference>
<dbReference type="Pfam" id="PF14748">
    <property type="entry name" value="P5CR_dimer"/>
    <property type="match status" value="1"/>
</dbReference>
<dbReference type="Gene3D" id="3.40.50.720">
    <property type="entry name" value="NAD(P)-binding Rossmann-like Domain"/>
    <property type="match status" value="1"/>
</dbReference>
<dbReference type="Proteomes" id="UP000188603">
    <property type="component" value="Chromosome"/>
</dbReference>
<feature type="domain" description="Pyrroline-5-carboxylate reductase catalytic N-terminal" evidence="3">
    <location>
        <begin position="1"/>
        <end position="87"/>
    </location>
</feature>
<dbReference type="EMBL" id="CP019699">
    <property type="protein sequence ID" value="AQS57411.1"/>
    <property type="molecule type" value="Genomic_DNA"/>
</dbReference>
<dbReference type="PANTHER" id="PTHR11645:SF51">
    <property type="entry name" value="COME OPERON PROTEIN 4"/>
    <property type="match status" value="1"/>
</dbReference>
<accession>A0A1U9KBQ1</accession>
<dbReference type="KEGG" id="ntr:B0W44_05490"/>
<evidence type="ECO:0000313" key="6">
    <source>
        <dbReference type="Proteomes" id="UP000188603"/>
    </source>
</evidence>
<gene>
    <name evidence="5" type="ORF">B0W44_05490</name>
</gene>
<dbReference type="InterPro" id="IPR029036">
    <property type="entry name" value="P5CR_dimer"/>
</dbReference>
<dbReference type="NCBIfam" id="NF005814">
    <property type="entry name" value="PRK07680.1"/>
    <property type="match status" value="1"/>
</dbReference>
<dbReference type="InterPro" id="IPR000304">
    <property type="entry name" value="Pyrroline-COOH_reductase"/>
</dbReference>
<dbReference type="OrthoDB" id="9805754at2"/>
<dbReference type="InterPro" id="IPR053790">
    <property type="entry name" value="P5CR-like_CS"/>
</dbReference>
<name>A0A1U9KBQ1_9BACL</name>
<dbReference type="Gene3D" id="1.10.3730.10">
    <property type="entry name" value="ProC C-terminal domain-like"/>
    <property type="match status" value="1"/>
</dbReference>
<sequence>MGQILIEAFLKAGALGTDDIFIYNRTHAKARQLAARHPGIHIAPNNRTLVENSEIILICVKPLEYGNVLDDIQDVVQPEHLVISITSPVLIRDIEERIPAKVAKVVPSITNSVLCGAALVMFGSRLTSDDRKTLFRLFRHISRPIEINEAHVRVSSDLASCAPAFLCLLMQRFAESASDVAGIPRETAVSLVNEMILGVGKLLTEGGFSLESLQERVAVPGGVTRDGLNVLDQELGTVFQQLFHMTQHKHEKDLQHVQRMFYEHT</sequence>
<dbReference type="PROSITE" id="PS00521">
    <property type="entry name" value="P5CR"/>
    <property type="match status" value="1"/>
</dbReference>
<dbReference type="AlphaFoldDB" id="A0A1U9KBQ1"/>
<dbReference type="PIRSF" id="PIRSF000193">
    <property type="entry name" value="Pyrrol-5-carb_rd"/>
    <property type="match status" value="1"/>
</dbReference>